<feature type="transmembrane region" description="Helical" evidence="2">
    <location>
        <begin position="652"/>
        <end position="677"/>
    </location>
</feature>
<dbReference type="RefSeq" id="XP_013391834.1">
    <property type="nucleotide sequence ID" value="XM_013536380.2"/>
</dbReference>
<evidence type="ECO:0000256" key="2">
    <source>
        <dbReference type="SAM" id="Phobius"/>
    </source>
</evidence>
<feature type="compositionally biased region" description="Low complexity" evidence="1">
    <location>
        <begin position="146"/>
        <end position="233"/>
    </location>
</feature>
<keyword evidence="2" id="KW-0812">Transmembrane</keyword>
<keyword evidence="3" id="KW-1185">Reference proteome</keyword>
<keyword evidence="2" id="KW-0472">Membrane</keyword>
<dbReference type="Proteomes" id="UP000085678">
    <property type="component" value="Unplaced"/>
</dbReference>
<feature type="compositionally biased region" description="Polar residues" evidence="1">
    <location>
        <begin position="234"/>
        <end position="266"/>
    </location>
</feature>
<feature type="compositionally biased region" description="Low complexity" evidence="1">
    <location>
        <begin position="624"/>
        <end position="635"/>
    </location>
</feature>
<dbReference type="GeneID" id="106159928"/>
<name>A0A1S3I3A8_LINAN</name>
<organism evidence="3 4">
    <name type="scientific">Lingula anatina</name>
    <name type="common">Brachiopod</name>
    <name type="synonym">Lingula unguis</name>
    <dbReference type="NCBI Taxonomy" id="7574"/>
    <lineage>
        <taxon>Eukaryota</taxon>
        <taxon>Metazoa</taxon>
        <taxon>Spiralia</taxon>
        <taxon>Lophotrochozoa</taxon>
        <taxon>Brachiopoda</taxon>
        <taxon>Linguliformea</taxon>
        <taxon>Lingulata</taxon>
        <taxon>Lingulida</taxon>
        <taxon>Linguloidea</taxon>
        <taxon>Lingulidae</taxon>
        <taxon>Lingula</taxon>
    </lineage>
</organism>
<proteinExistence type="predicted"/>
<gene>
    <name evidence="4" type="primary">LOC106159928</name>
</gene>
<reference evidence="4" key="1">
    <citation type="submission" date="2025-08" db="UniProtKB">
        <authorList>
            <consortium name="RefSeq"/>
        </authorList>
    </citation>
    <scope>IDENTIFICATION</scope>
    <source>
        <tissue evidence="4">Gonads</tissue>
    </source>
</reference>
<accession>A0A1S3I3A8</accession>
<sequence length="763" mass="80754">MMAIVLEDFASSSSTASFSAAPLQFLVKIYSSGEGCNARPTFTADTPIDGTTITVPPGQNFTTVLSSSSPRSGINIQEIQTVSPLGAWKSPLSSSGGQWSVQVDWTPSEEMRGRMEYLCFMAIDSEGLTSELRCIRLHVTDIVTTEPPTTSTTTITTTSTSATTTTTTTTPTTTTSTTTTSTTTTTTPKTTTTSTTLSTTTTTRTTSTTSKPSTSTKLSQLSSRTSPASRISSETSTTYTDISTRSNEGQLSSTTELPKEPSTSASAEIELASYTLQPTGETGLMVSTAQFHSAQSWGTSTSAPSTVQSLLTATFQSSATSLSTQITAQTSPSSIISSAANSVWPTTVIGISPSSADVYSWVTSTTESAFRYSSEFLVVSPSVGSSNYPRNNSSSETVSVVTSRAETAVLYTSVPETAELSIQSSMTTPPGTASIQGSATSLSNAITAQGLSSSIPFSGANPSWPTIRISTDHLRSIHSSSSSEYFSHEVTSESFDPGGSPSEVTTGLNVVETSFSFSVSDKAQTDILSSSRRTFSGGNMQSTVTSAQPVLSTETYETTKNYYSSMEISSPRAVSSRRHSLQSPGILPSSARHHSSISVIYPSSSSHLSHISTSTQMTQTIKFESSSSLLPSNNETRGGVDTQSSATDPDFLMTWSSLGLAVLALIGSVISVVHCILTGRHYERNSQLHTSSAKTNSTQGTRLSSDVSSMAGVAALAHLSEQGDLKLTWSFHPLATTMLKQPFKIPRPKCKTAHHRNWRDYEI</sequence>
<evidence type="ECO:0000256" key="1">
    <source>
        <dbReference type="SAM" id="MobiDB-lite"/>
    </source>
</evidence>
<feature type="region of interest" description="Disordered" evidence="1">
    <location>
        <begin position="146"/>
        <end position="266"/>
    </location>
</feature>
<keyword evidence="2" id="KW-1133">Transmembrane helix</keyword>
<evidence type="ECO:0000313" key="3">
    <source>
        <dbReference type="Proteomes" id="UP000085678"/>
    </source>
</evidence>
<evidence type="ECO:0000313" key="4">
    <source>
        <dbReference type="RefSeq" id="XP_013391834.1"/>
    </source>
</evidence>
<feature type="region of interest" description="Disordered" evidence="1">
    <location>
        <begin position="623"/>
        <end position="644"/>
    </location>
</feature>
<dbReference type="AlphaFoldDB" id="A0A1S3I3A8"/>
<protein>
    <submittedName>
        <fullName evidence="4">Cell wall protein DAN4-like isoform X2</fullName>
    </submittedName>
</protein>